<name>A0A518B530_9BACT</name>
<sequence length="155" mass="17752">MKGPGVNDSNLSEMLEYFGQEQACYTSLLDLSRRQRSIIESGDVDALMNVLQEKQRVLNRVTSIEKKLRPYKENWPRLKQGFDENDRQVVSEALRTVEELLAELIASEKESEDLLRGQRDEVRQELVSSVHGGKVHQAYTGQQGGEEARFLDIKE</sequence>
<comment type="similarity">
    <text evidence="2">Belongs to the FlgN family.</text>
</comment>
<gene>
    <name evidence="4" type="ORF">Pan216_29530</name>
</gene>
<dbReference type="GO" id="GO:0044780">
    <property type="term" value="P:bacterial-type flagellum assembly"/>
    <property type="evidence" value="ECO:0007669"/>
    <property type="project" value="InterPro"/>
</dbReference>
<dbReference type="Proteomes" id="UP000317093">
    <property type="component" value="Chromosome"/>
</dbReference>
<evidence type="ECO:0000256" key="3">
    <source>
        <dbReference type="ARBA" id="ARBA00022795"/>
    </source>
</evidence>
<dbReference type="AlphaFoldDB" id="A0A518B530"/>
<keyword evidence="5" id="KW-1185">Reference proteome</keyword>
<proteinExistence type="inferred from homology"/>
<keyword evidence="3" id="KW-1005">Bacterial flagellum biogenesis</keyword>
<dbReference type="InterPro" id="IPR007809">
    <property type="entry name" value="FlgN-like"/>
</dbReference>
<evidence type="ECO:0000313" key="5">
    <source>
        <dbReference type="Proteomes" id="UP000317093"/>
    </source>
</evidence>
<organism evidence="4 5">
    <name type="scientific">Kolteria novifilia</name>
    <dbReference type="NCBI Taxonomy" id="2527975"/>
    <lineage>
        <taxon>Bacteria</taxon>
        <taxon>Pseudomonadati</taxon>
        <taxon>Planctomycetota</taxon>
        <taxon>Planctomycetia</taxon>
        <taxon>Kolteriales</taxon>
        <taxon>Kolteriaceae</taxon>
        <taxon>Kolteria</taxon>
    </lineage>
</organism>
<dbReference type="SUPFAM" id="SSF140566">
    <property type="entry name" value="FlgN-like"/>
    <property type="match status" value="1"/>
</dbReference>
<accession>A0A518B530</accession>
<dbReference type="Gene3D" id="1.20.58.300">
    <property type="entry name" value="FlgN-like"/>
    <property type="match status" value="1"/>
</dbReference>
<evidence type="ECO:0000313" key="4">
    <source>
        <dbReference type="EMBL" id="QDU62087.1"/>
    </source>
</evidence>
<dbReference type="KEGG" id="knv:Pan216_29530"/>
<evidence type="ECO:0000256" key="1">
    <source>
        <dbReference type="ARBA" id="ARBA00002397"/>
    </source>
</evidence>
<dbReference type="EMBL" id="CP036279">
    <property type="protein sequence ID" value="QDU62087.1"/>
    <property type="molecule type" value="Genomic_DNA"/>
</dbReference>
<reference evidence="4 5" key="1">
    <citation type="submission" date="2019-02" db="EMBL/GenBank/DDBJ databases">
        <title>Deep-cultivation of Planctomycetes and their phenomic and genomic characterization uncovers novel biology.</title>
        <authorList>
            <person name="Wiegand S."/>
            <person name="Jogler M."/>
            <person name="Boedeker C."/>
            <person name="Pinto D."/>
            <person name="Vollmers J."/>
            <person name="Rivas-Marin E."/>
            <person name="Kohn T."/>
            <person name="Peeters S.H."/>
            <person name="Heuer A."/>
            <person name="Rast P."/>
            <person name="Oberbeckmann S."/>
            <person name="Bunk B."/>
            <person name="Jeske O."/>
            <person name="Meyerdierks A."/>
            <person name="Storesund J.E."/>
            <person name="Kallscheuer N."/>
            <person name="Luecker S."/>
            <person name="Lage O.M."/>
            <person name="Pohl T."/>
            <person name="Merkel B.J."/>
            <person name="Hornburger P."/>
            <person name="Mueller R.-W."/>
            <person name="Bruemmer F."/>
            <person name="Labrenz M."/>
            <person name="Spormann A.M."/>
            <person name="Op den Camp H."/>
            <person name="Overmann J."/>
            <person name="Amann R."/>
            <person name="Jetten M.S.M."/>
            <person name="Mascher T."/>
            <person name="Medema M.H."/>
            <person name="Devos D.P."/>
            <person name="Kaster A.-K."/>
            <person name="Ovreas L."/>
            <person name="Rohde M."/>
            <person name="Galperin M.Y."/>
            <person name="Jogler C."/>
        </authorList>
    </citation>
    <scope>NUCLEOTIDE SEQUENCE [LARGE SCALE GENOMIC DNA]</scope>
    <source>
        <strain evidence="4 5">Pan216</strain>
    </source>
</reference>
<comment type="function">
    <text evidence="1">Required for the efficient initiation of filament assembly.</text>
</comment>
<protein>
    <submittedName>
        <fullName evidence="4">FlgN protein</fullName>
    </submittedName>
</protein>
<evidence type="ECO:0000256" key="2">
    <source>
        <dbReference type="ARBA" id="ARBA00007703"/>
    </source>
</evidence>
<dbReference type="InterPro" id="IPR036679">
    <property type="entry name" value="FlgN-like_sf"/>
</dbReference>
<dbReference type="Pfam" id="PF05130">
    <property type="entry name" value="FlgN"/>
    <property type="match status" value="1"/>
</dbReference>